<evidence type="ECO:0000313" key="1">
    <source>
        <dbReference type="EMBL" id="RXG14750.1"/>
    </source>
</evidence>
<dbReference type="RefSeq" id="WP_128766774.1">
    <property type="nucleotide sequence ID" value="NZ_JBHUOO010000018.1"/>
</dbReference>
<gene>
    <name evidence="1" type="ORF">DSM02_3521</name>
</gene>
<dbReference type="PANTHER" id="PTHR43265:SF1">
    <property type="entry name" value="ESTERASE ESTD"/>
    <property type="match status" value="1"/>
</dbReference>
<sequence>MRIAVLLCFVLFNVTLHSQNLLESNLRVNNLIAGTLLEKNSESDTLAIIIADSGPTDRNGNQRNMQNNSLKFLAEKITEEGISTFRYDKRLIPLIRQNTLQEERLRFDDFVNDAVAVISFFKDKYSSIILIGHAQGSLIAMLAAQKIEVTKIISIAGMGESIDQLIIGQLELQAPGLVDNAKQAFKDLKETGKSKNYSQGLVTIFRPSVQPFMKSWINYDPSEIITELDLPILLIQGTKNLQIPQEQAELLKSAKPEAQLILIKDMNHVLKQIEGDDLENSKSYNEPYRPVSSELIKNIISFINE</sequence>
<keyword evidence="2" id="KW-1185">Reference proteome</keyword>
<dbReference type="OrthoDB" id="9809549at2"/>
<dbReference type="InterPro" id="IPR053145">
    <property type="entry name" value="AB_hydrolase_Est10"/>
</dbReference>
<comment type="caution">
    <text evidence="1">The sequence shown here is derived from an EMBL/GenBank/DDBJ whole genome shotgun (WGS) entry which is preliminary data.</text>
</comment>
<dbReference type="PANTHER" id="PTHR43265">
    <property type="entry name" value="ESTERASE ESTD"/>
    <property type="match status" value="1"/>
</dbReference>
<dbReference type="Proteomes" id="UP000289859">
    <property type="component" value="Unassembled WGS sequence"/>
</dbReference>
<dbReference type="InterPro" id="IPR029058">
    <property type="entry name" value="AB_hydrolase_fold"/>
</dbReference>
<evidence type="ECO:0000313" key="2">
    <source>
        <dbReference type="Proteomes" id="UP000289859"/>
    </source>
</evidence>
<dbReference type="AlphaFoldDB" id="A0A4Q0NU43"/>
<accession>A0A4Q0NU43</accession>
<name>A0A4Q0NU43_9FLAO</name>
<evidence type="ECO:0008006" key="3">
    <source>
        <dbReference type="Google" id="ProtNLM"/>
    </source>
</evidence>
<proteinExistence type="predicted"/>
<organism evidence="1 2">
    <name type="scientific">Leeuwenhoekiella polynyae</name>
    <dbReference type="NCBI Taxonomy" id="1550906"/>
    <lineage>
        <taxon>Bacteria</taxon>
        <taxon>Pseudomonadati</taxon>
        <taxon>Bacteroidota</taxon>
        <taxon>Flavobacteriia</taxon>
        <taxon>Flavobacteriales</taxon>
        <taxon>Flavobacteriaceae</taxon>
        <taxon>Leeuwenhoekiella</taxon>
    </lineage>
</organism>
<protein>
    <recommendedName>
        <fullName evidence="3">Serine aminopeptidase S33 domain-containing protein</fullName>
    </recommendedName>
</protein>
<dbReference type="EMBL" id="QOVK01000022">
    <property type="protein sequence ID" value="RXG14750.1"/>
    <property type="molecule type" value="Genomic_DNA"/>
</dbReference>
<dbReference type="SUPFAM" id="SSF53474">
    <property type="entry name" value="alpha/beta-Hydrolases"/>
    <property type="match status" value="1"/>
</dbReference>
<dbReference type="Gene3D" id="3.40.50.1820">
    <property type="entry name" value="alpha/beta hydrolase"/>
    <property type="match status" value="1"/>
</dbReference>
<reference evidence="1 2" key="1">
    <citation type="submission" date="2018-07" db="EMBL/GenBank/DDBJ databases">
        <title>Leeuwenhoekiella genomics.</title>
        <authorList>
            <person name="Tahon G."/>
            <person name="Willems A."/>
        </authorList>
    </citation>
    <scope>NUCLEOTIDE SEQUENCE [LARGE SCALE GENOMIC DNA]</scope>
    <source>
        <strain evidence="1 2">LMG 29608</strain>
    </source>
</reference>
<dbReference type="GO" id="GO:0052689">
    <property type="term" value="F:carboxylic ester hydrolase activity"/>
    <property type="evidence" value="ECO:0007669"/>
    <property type="project" value="TreeGrafter"/>
</dbReference>